<dbReference type="EMBL" id="DQAY01000202">
    <property type="protein sequence ID" value="HCO27613.1"/>
    <property type="molecule type" value="Genomic_DNA"/>
</dbReference>
<evidence type="ECO:0000259" key="3">
    <source>
        <dbReference type="PROSITE" id="PS51832"/>
    </source>
</evidence>
<feature type="coiled-coil region" evidence="1">
    <location>
        <begin position="166"/>
        <end position="193"/>
    </location>
</feature>
<reference evidence="4 5" key="1">
    <citation type="journal article" date="2018" name="Nat. Biotechnol.">
        <title>A standardized bacterial taxonomy based on genome phylogeny substantially revises the tree of life.</title>
        <authorList>
            <person name="Parks D.H."/>
            <person name="Chuvochina M."/>
            <person name="Waite D.W."/>
            <person name="Rinke C."/>
            <person name="Skarshewski A."/>
            <person name="Chaumeil P.A."/>
            <person name="Hugenholtz P."/>
        </authorList>
    </citation>
    <scope>NUCLEOTIDE SEQUENCE [LARGE SCALE GENOMIC DNA]</scope>
    <source>
        <strain evidence="4">UBA9375</strain>
    </source>
</reference>
<dbReference type="InterPro" id="IPR006674">
    <property type="entry name" value="HD_domain"/>
</dbReference>
<dbReference type="CDD" id="cd00077">
    <property type="entry name" value="HDc"/>
    <property type="match status" value="1"/>
</dbReference>
<dbReference type="PROSITE" id="PS51831">
    <property type="entry name" value="HD"/>
    <property type="match status" value="1"/>
</dbReference>
<name>A0A3D3RFK6_9PLAN</name>
<dbReference type="Proteomes" id="UP000263642">
    <property type="component" value="Unassembled WGS sequence"/>
</dbReference>
<dbReference type="AlphaFoldDB" id="A0A3D3RFK6"/>
<protein>
    <submittedName>
        <fullName evidence="4">HD-GYP domain-containing protein</fullName>
    </submittedName>
</protein>
<dbReference type="SMART" id="SM00471">
    <property type="entry name" value="HDc"/>
    <property type="match status" value="1"/>
</dbReference>
<evidence type="ECO:0000313" key="4">
    <source>
        <dbReference type="EMBL" id="HCO27613.1"/>
    </source>
</evidence>
<dbReference type="InterPro" id="IPR037522">
    <property type="entry name" value="HD_GYP_dom"/>
</dbReference>
<organism evidence="4 5">
    <name type="scientific">Gimesia maris</name>
    <dbReference type="NCBI Taxonomy" id="122"/>
    <lineage>
        <taxon>Bacteria</taxon>
        <taxon>Pseudomonadati</taxon>
        <taxon>Planctomycetota</taxon>
        <taxon>Planctomycetia</taxon>
        <taxon>Planctomycetales</taxon>
        <taxon>Planctomycetaceae</taxon>
        <taxon>Gimesia</taxon>
    </lineage>
</organism>
<evidence type="ECO:0000259" key="2">
    <source>
        <dbReference type="PROSITE" id="PS51831"/>
    </source>
</evidence>
<dbReference type="PROSITE" id="PS51832">
    <property type="entry name" value="HD_GYP"/>
    <property type="match status" value="1"/>
</dbReference>
<keyword evidence="1" id="KW-0175">Coiled coil</keyword>
<dbReference type="Gene3D" id="3.30.450.40">
    <property type="match status" value="1"/>
</dbReference>
<evidence type="ECO:0000313" key="5">
    <source>
        <dbReference type="Proteomes" id="UP000263642"/>
    </source>
</evidence>
<evidence type="ECO:0000256" key="1">
    <source>
        <dbReference type="SAM" id="Coils"/>
    </source>
</evidence>
<feature type="domain" description="HD" evidence="2">
    <location>
        <begin position="368"/>
        <end position="490"/>
    </location>
</feature>
<proteinExistence type="predicted"/>
<dbReference type="RefSeq" id="WP_154932282.1">
    <property type="nucleotide sequence ID" value="NZ_CP036341.1"/>
</dbReference>
<dbReference type="PANTHER" id="PTHR43155:SF2">
    <property type="entry name" value="CYCLIC DI-GMP PHOSPHODIESTERASE PA4108"/>
    <property type="match status" value="1"/>
</dbReference>
<comment type="caution">
    <text evidence="4">The sequence shown here is derived from an EMBL/GenBank/DDBJ whole genome shotgun (WGS) entry which is preliminary data.</text>
</comment>
<dbReference type="SUPFAM" id="SSF109604">
    <property type="entry name" value="HD-domain/PDEase-like"/>
    <property type="match status" value="1"/>
</dbReference>
<feature type="domain" description="HD-GYP" evidence="3">
    <location>
        <begin position="346"/>
        <end position="541"/>
    </location>
</feature>
<dbReference type="Pfam" id="PF13487">
    <property type="entry name" value="HD_5"/>
    <property type="match status" value="1"/>
</dbReference>
<sequence length="553" mass="62570">MVLGTIDSLKKLSNFSKRGGEWDHSLHQDAKNELALSRMKRISELTGLSMHCFDSNQQLLHNKSNAQSLAYFPADVLNEIETVEGLTLIENPNGITHFLIPLLRDAKQRFIAVGFVFSREKRKLTEMVLSAVKQEWSSEDLDFWLESQRVLDVKSLHALLSLAVLHLEEEQQLTQLNDEVDNLSECLDETFEEISLLHEVAQHLKISETPEQLGQLCLDRISTLIEAETNIIWFEAQDNTSQFLSDSQTDFDELKLARLVAQFDGFHWDKPLVINQVESSLLSLEFPDLHNLVLVPVSDGINSFGWILSCNLLKSEEYGTIQASLLNSVASFLGTHLRNIDLYAQQEELMLSFVKSFISTLDAKDPYTRGHSERVALIAQQLAKQLGYSGEFIQDIYLSGLLHDIGKIGVDDGILRKEGKLTDEEFSQIQKHPMIGYKILTGIKKLKNILPGIRNHHEQIDGRGYPDGLRGSDIPLMARIIAVADAYDAMGSDRPYRNGMPLERLENIFREGKGLQWDSDVIDAYFEIRDEITRLSQKYNAEAETLAEAGRNG</sequence>
<dbReference type="InterPro" id="IPR003607">
    <property type="entry name" value="HD/PDEase_dom"/>
</dbReference>
<dbReference type="SUPFAM" id="SSF55781">
    <property type="entry name" value="GAF domain-like"/>
    <property type="match status" value="1"/>
</dbReference>
<accession>A0A3D3RFK6</accession>
<dbReference type="PANTHER" id="PTHR43155">
    <property type="entry name" value="CYCLIC DI-GMP PHOSPHODIESTERASE PA4108-RELATED"/>
    <property type="match status" value="1"/>
</dbReference>
<dbReference type="Gene3D" id="1.10.3210.10">
    <property type="entry name" value="Hypothetical protein af1432"/>
    <property type="match status" value="1"/>
</dbReference>
<dbReference type="InterPro" id="IPR029016">
    <property type="entry name" value="GAF-like_dom_sf"/>
</dbReference>
<gene>
    <name evidence="4" type="ORF">DIT97_33150</name>
</gene>